<organism evidence="2 3">
    <name type="scientific">Synergistes jonesii</name>
    <dbReference type="NCBI Taxonomy" id="2754"/>
    <lineage>
        <taxon>Bacteria</taxon>
        <taxon>Thermotogati</taxon>
        <taxon>Synergistota</taxon>
        <taxon>Synergistia</taxon>
        <taxon>Synergistales</taxon>
        <taxon>Synergistaceae</taxon>
        <taxon>Synergistes</taxon>
    </lineage>
</organism>
<dbReference type="PANTHER" id="PTHR11735:SF11">
    <property type="entry name" value="TRNA THREONYLCARBAMOYLADENOSINE BIOSYNTHESIS PROTEIN TSAB"/>
    <property type="match status" value="1"/>
</dbReference>
<dbReference type="Gene3D" id="3.30.420.200">
    <property type="match status" value="1"/>
</dbReference>
<dbReference type="InterPro" id="IPR043129">
    <property type="entry name" value="ATPase_NBD"/>
</dbReference>
<proteinExistence type="predicted"/>
<sequence>MITLAVECSGRWTNVGLASGGRILSERNEKLGRKQSEELPILVDEVLAEACLKLSDVDLIAVGTGPGYYTGIRAGTAYGAALAEALGLKVAPLSSLKAFIWDIKDEYRSVAPVFKARRGYCYAAVYAGGEELAAPSFLSEAGLVVMLKDYPDAVVVTPDIGHLAALRESGREIVERESASGGAAALLGEACASSAEEPRKISGNYLRAPDIGPIE</sequence>
<dbReference type="EMBL" id="JMKI01000047">
    <property type="protein sequence ID" value="KEJ91408.1"/>
    <property type="molecule type" value="Genomic_DNA"/>
</dbReference>
<dbReference type="Gene3D" id="3.30.420.40">
    <property type="match status" value="1"/>
</dbReference>
<evidence type="ECO:0000313" key="3">
    <source>
        <dbReference type="Proteomes" id="UP000027665"/>
    </source>
</evidence>
<dbReference type="RefSeq" id="WP_051682846.1">
    <property type="nucleotide sequence ID" value="NZ_JMKI01000047.1"/>
</dbReference>
<feature type="domain" description="Gcp-like" evidence="1">
    <location>
        <begin position="32"/>
        <end position="132"/>
    </location>
</feature>
<dbReference type="PANTHER" id="PTHR11735">
    <property type="entry name" value="TRNA N6-ADENOSINE THREONYLCARBAMOYLTRANSFERASE"/>
    <property type="match status" value="1"/>
</dbReference>
<evidence type="ECO:0000259" key="1">
    <source>
        <dbReference type="Pfam" id="PF00814"/>
    </source>
</evidence>
<dbReference type="GeneID" id="90984314"/>
<dbReference type="Proteomes" id="UP000027665">
    <property type="component" value="Unassembled WGS sequence"/>
</dbReference>
<dbReference type="InterPro" id="IPR000905">
    <property type="entry name" value="Gcp-like_dom"/>
</dbReference>
<dbReference type="OrthoDB" id="9784166at2"/>
<keyword evidence="3" id="KW-1185">Reference proteome</keyword>
<name>A0A073IM51_9BACT</name>
<dbReference type="AlphaFoldDB" id="A0A073IM51"/>
<dbReference type="STRING" id="2754.EH55_09335"/>
<dbReference type="SUPFAM" id="SSF53067">
    <property type="entry name" value="Actin-like ATPase domain"/>
    <property type="match status" value="1"/>
</dbReference>
<dbReference type="GO" id="GO:0005829">
    <property type="term" value="C:cytosol"/>
    <property type="evidence" value="ECO:0007669"/>
    <property type="project" value="TreeGrafter"/>
</dbReference>
<gene>
    <name evidence="2" type="ORF">EH55_09335</name>
</gene>
<accession>A0A073IM51</accession>
<evidence type="ECO:0000313" key="2">
    <source>
        <dbReference type="EMBL" id="KEJ91408.1"/>
    </source>
</evidence>
<protein>
    <recommendedName>
        <fullName evidence="1">Gcp-like domain-containing protein</fullName>
    </recommendedName>
</protein>
<dbReference type="NCBIfam" id="TIGR03725">
    <property type="entry name" value="T6A_YeaZ"/>
    <property type="match status" value="1"/>
</dbReference>
<dbReference type="eggNOG" id="COG1214">
    <property type="taxonomic scope" value="Bacteria"/>
</dbReference>
<dbReference type="GO" id="GO:0002949">
    <property type="term" value="P:tRNA threonylcarbamoyladenosine modification"/>
    <property type="evidence" value="ECO:0007669"/>
    <property type="project" value="InterPro"/>
</dbReference>
<dbReference type="Pfam" id="PF00814">
    <property type="entry name" value="TsaD"/>
    <property type="match status" value="1"/>
</dbReference>
<comment type="caution">
    <text evidence="2">The sequence shown here is derived from an EMBL/GenBank/DDBJ whole genome shotgun (WGS) entry which is preliminary data.</text>
</comment>
<dbReference type="InterPro" id="IPR022496">
    <property type="entry name" value="T6A_TsaB"/>
</dbReference>
<reference evidence="2 3" key="1">
    <citation type="submission" date="2014-04" db="EMBL/GenBank/DDBJ databases">
        <title>Draft Genome Sequence of Synergistes jonesii.</title>
        <authorList>
            <person name="Coil D.A."/>
            <person name="Eisen J.A."/>
            <person name="Holland-Moritz H.E."/>
        </authorList>
    </citation>
    <scope>NUCLEOTIDE SEQUENCE [LARGE SCALE GENOMIC DNA]</scope>
    <source>
        <strain evidence="2 3">78-1</strain>
    </source>
</reference>